<sequence>MRTPNRVAYWTKTRALMAATLILWLIFFGVAIFYGAPGSDPNAPQNDLSGLFGSLSNSYVWGCLLFFVASILISWFCGAQDRLDEGSTGSSQRRGSTS</sequence>
<keyword evidence="1" id="KW-0472">Membrane</keyword>
<keyword evidence="1" id="KW-0812">Transmembrane</keyword>
<keyword evidence="1" id="KW-1133">Transmembrane helix</keyword>
<protein>
    <submittedName>
        <fullName evidence="2">Uncharacterized protein</fullName>
    </submittedName>
</protein>
<gene>
    <name evidence="2" type="ORF">SAMN04488518_10283</name>
</gene>
<evidence type="ECO:0000256" key="1">
    <source>
        <dbReference type="SAM" id="Phobius"/>
    </source>
</evidence>
<proteinExistence type="predicted"/>
<feature type="transmembrane region" description="Helical" evidence="1">
    <location>
        <begin position="56"/>
        <end position="77"/>
    </location>
</feature>
<reference evidence="2 3" key="1">
    <citation type="submission" date="2016-10" db="EMBL/GenBank/DDBJ databases">
        <authorList>
            <person name="Varghese N."/>
            <person name="Submissions S."/>
        </authorList>
    </citation>
    <scope>NUCLEOTIDE SEQUENCE [LARGE SCALE GENOMIC DNA]</scope>
    <source>
        <strain evidence="2 3">DSM 16392</strain>
    </source>
</reference>
<evidence type="ECO:0000313" key="2">
    <source>
        <dbReference type="EMBL" id="SFK09019.1"/>
    </source>
</evidence>
<comment type="caution">
    <text evidence="2">The sequence shown here is derived from an EMBL/GenBank/DDBJ whole genome shotgun (WGS) entry which is preliminary data.</text>
</comment>
<dbReference type="Proteomes" id="UP000199598">
    <property type="component" value="Unassembled WGS sequence"/>
</dbReference>
<dbReference type="EMBL" id="FOSK01000002">
    <property type="protein sequence ID" value="SFK09019.1"/>
    <property type="molecule type" value="Genomic_DNA"/>
</dbReference>
<keyword evidence="3" id="KW-1185">Reference proteome</keyword>
<name>A0A1I3WPC2_9HYPH</name>
<organism evidence="2 3">
    <name type="scientific">Pseudovibrio ascidiaceicola</name>
    <dbReference type="NCBI Taxonomy" id="285279"/>
    <lineage>
        <taxon>Bacteria</taxon>
        <taxon>Pseudomonadati</taxon>
        <taxon>Pseudomonadota</taxon>
        <taxon>Alphaproteobacteria</taxon>
        <taxon>Hyphomicrobiales</taxon>
        <taxon>Stappiaceae</taxon>
        <taxon>Pseudovibrio</taxon>
    </lineage>
</organism>
<dbReference type="RefSeq" id="WP_208860089.1">
    <property type="nucleotide sequence ID" value="NZ_FOSK01000002.1"/>
</dbReference>
<feature type="transmembrane region" description="Helical" evidence="1">
    <location>
        <begin position="15"/>
        <end position="36"/>
    </location>
</feature>
<evidence type="ECO:0000313" key="3">
    <source>
        <dbReference type="Proteomes" id="UP000199598"/>
    </source>
</evidence>
<accession>A0A1I3WPC2</accession>